<name>A0A8H6YAX6_9AGAR</name>
<organism evidence="2 3">
    <name type="scientific">Mycena sanguinolenta</name>
    <dbReference type="NCBI Taxonomy" id="230812"/>
    <lineage>
        <taxon>Eukaryota</taxon>
        <taxon>Fungi</taxon>
        <taxon>Dikarya</taxon>
        <taxon>Basidiomycota</taxon>
        <taxon>Agaricomycotina</taxon>
        <taxon>Agaricomycetes</taxon>
        <taxon>Agaricomycetidae</taxon>
        <taxon>Agaricales</taxon>
        <taxon>Marasmiineae</taxon>
        <taxon>Mycenaceae</taxon>
        <taxon>Mycena</taxon>
    </lineage>
</organism>
<dbReference type="Proteomes" id="UP000623467">
    <property type="component" value="Unassembled WGS sequence"/>
</dbReference>
<dbReference type="GO" id="GO:0008757">
    <property type="term" value="F:S-adenosylmethionine-dependent methyltransferase activity"/>
    <property type="evidence" value="ECO:0007669"/>
    <property type="project" value="InterPro"/>
</dbReference>
<gene>
    <name evidence="2" type="ORF">MSAN_01362900</name>
</gene>
<sequence>MASHTPDTSASSYDAQGWSASLYNKSAAFPGEKIIDLGCGSGEVTLVIEKIVKQAPGGLVVAVDYSESMIAKSKEAGLAHAYVSDIQNLDIPMAEFNNNDPAFKFDAAFSTATFHWCKRDPAGVLESVKKILKPGGRLVVEMGGAMNCIGLRSALHRALKSRGYDPTSLDPWFFPSVEEYTKACYSDTSAHARANTQPFSFLTAASFEPLQVVHTARITPLADGIRGWLEVFARKSILKECPDNEATEIIDEVEETLSVDCKDVWGNWSMVYTRLRFSAVLKI</sequence>
<keyword evidence="3" id="KW-1185">Reference proteome</keyword>
<dbReference type="PANTHER" id="PTHR43861:SF1">
    <property type="entry name" value="TRANS-ACONITATE 2-METHYLTRANSFERASE"/>
    <property type="match status" value="1"/>
</dbReference>
<reference evidence="2" key="1">
    <citation type="submission" date="2020-05" db="EMBL/GenBank/DDBJ databases">
        <title>Mycena genomes resolve the evolution of fungal bioluminescence.</title>
        <authorList>
            <person name="Tsai I.J."/>
        </authorList>
    </citation>
    <scope>NUCLEOTIDE SEQUENCE</scope>
    <source>
        <strain evidence="2">160909Yilan</strain>
    </source>
</reference>
<evidence type="ECO:0000313" key="3">
    <source>
        <dbReference type="Proteomes" id="UP000623467"/>
    </source>
</evidence>
<feature type="domain" description="Methyltransferase" evidence="1">
    <location>
        <begin position="30"/>
        <end position="142"/>
    </location>
</feature>
<dbReference type="Gene3D" id="3.40.50.150">
    <property type="entry name" value="Vaccinia Virus protein VP39"/>
    <property type="match status" value="1"/>
</dbReference>
<dbReference type="InterPro" id="IPR029063">
    <property type="entry name" value="SAM-dependent_MTases_sf"/>
</dbReference>
<dbReference type="OrthoDB" id="10017101at2759"/>
<dbReference type="InterPro" id="IPR025714">
    <property type="entry name" value="Methyltranfer_dom"/>
</dbReference>
<proteinExistence type="predicted"/>
<dbReference type="EMBL" id="JACAZH010000010">
    <property type="protein sequence ID" value="KAF7357663.1"/>
    <property type="molecule type" value="Genomic_DNA"/>
</dbReference>
<protein>
    <submittedName>
        <fullName evidence="2">Methyltranfer-dom domain-containing protein</fullName>
    </submittedName>
</protein>
<dbReference type="PANTHER" id="PTHR43861">
    <property type="entry name" value="TRANS-ACONITATE 2-METHYLTRANSFERASE-RELATED"/>
    <property type="match status" value="1"/>
</dbReference>
<dbReference type="CDD" id="cd02440">
    <property type="entry name" value="AdoMet_MTases"/>
    <property type="match status" value="1"/>
</dbReference>
<evidence type="ECO:0000313" key="2">
    <source>
        <dbReference type="EMBL" id="KAF7357663.1"/>
    </source>
</evidence>
<dbReference type="AlphaFoldDB" id="A0A8H6YAX6"/>
<comment type="caution">
    <text evidence="2">The sequence shown here is derived from an EMBL/GenBank/DDBJ whole genome shotgun (WGS) entry which is preliminary data.</text>
</comment>
<dbReference type="SUPFAM" id="SSF53335">
    <property type="entry name" value="S-adenosyl-L-methionine-dependent methyltransferases"/>
    <property type="match status" value="1"/>
</dbReference>
<accession>A0A8H6YAX6</accession>
<dbReference type="Pfam" id="PF13847">
    <property type="entry name" value="Methyltransf_31"/>
    <property type="match status" value="1"/>
</dbReference>
<evidence type="ECO:0000259" key="1">
    <source>
        <dbReference type="Pfam" id="PF13847"/>
    </source>
</evidence>